<dbReference type="PANTHER" id="PTHR13887:SF41">
    <property type="entry name" value="THIOREDOXIN SUPERFAMILY PROTEIN"/>
    <property type="match status" value="1"/>
</dbReference>
<protein>
    <submittedName>
        <fullName evidence="2">DsbA family oxidoreductase</fullName>
    </submittedName>
</protein>
<evidence type="ECO:0000313" key="2">
    <source>
        <dbReference type="EMBL" id="MFD2600762.1"/>
    </source>
</evidence>
<dbReference type="RefSeq" id="WP_379819436.1">
    <property type="nucleotide sequence ID" value="NZ_JBHUMD010000003.1"/>
</dbReference>
<reference evidence="3" key="1">
    <citation type="journal article" date="2019" name="Int. J. Syst. Evol. Microbiol.">
        <title>The Global Catalogue of Microorganisms (GCM) 10K type strain sequencing project: providing services to taxonomists for standard genome sequencing and annotation.</title>
        <authorList>
            <consortium name="The Broad Institute Genomics Platform"/>
            <consortium name="The Broad Institute Genome Sequencing Center for Infectious Disease"/>
            <person name="Wu L."/>
            <person name="Ma J."/>
        </authorList>
    </citation>
    <scope>NUCLEOTIDE SEQUENCE [LARGE SCALE GENOMIC DNA]</scope>
    <source>
        <strain evidence="3">KCTC 42107</strain>
    </source>
</reference>
<proteinExistence type="predicted"/>
<evidence type="ECO:0000259" key="1">
    <source>
        <dbReference type="Pfam" id="PF01323"/>
    </source>
</evidence>
<comment type="caution">
    <text evidence="2">The sequence shown here is derived from an EMBL/GenBank/DDBJ whole genome shotgun (WGS) entry which is preliminary data.</text>
</comment>
<evidence type="ECO:0000313" key="3">
    <source>
        <dbReference type="Proteomes" id="UP001597480"/>
    </source>
</evidence>
<dbReference type="PANTHER" id="PTHR13887">
    <property type="entry name" value="GLUTATHIONE S-TRANSFERASE KAPPA"/>
    <property type="match status" value="1"/>
</dbReference>
<gene>
    <name evidence="2" type="ORF">ACFSR3_01725</name>
</gene>
<dbReference type="Gene3D" id="3.40.30.10">
    <property type="entry name" value="Glutaredoxin"/>
    <property type="match status" value="1"/>
</dbReference>
<dbReference type="CDD" id="cd03024">
    <property type="entry name" value="DsbA_FrnE"/>
    <property type="match status" value="1"/>
</dbReference>
<dbReference type="InterPro" id="IPR036249">
    <property type="entry name" value="Thioredoxin-like_sf"/>
</dbReference>
<name>A0ABW5NNY4_9FLAO</name>
<dbReference type="EMBL" id="JBHUMD010000003">
    <property type="protein sequence ID" value="MFD2600762.1"/>
    <property type="molecule type" value="Genomic_DNA"/>
</dbReference>
<dbReference type="Pfam" id="PF01323">
    <property type="entry name" value="DSBA"/>
    <property type="match status" value="1"/>
</dbReference>
<feature type="domain" description="DSBA-like thioredoxin" evidence="1">
    <location>
        <begin position="3"/>
        <end position="204"/>
    </location>
</feature>
<sequence length="215" mass="24094">MKIEIWSDIMCPFCYIGKRRFDTAMEQFVHKDKVEVVWRSFILSPDLQTDPSKNINEMLAEHKGIPVEEAAEMNAYVTKMAAQTGLTYNFDTAIPANTFNAHRFIHFAADHGKAAEAEEKLFAAYFTEGRNIDDAPTLVDIAIELGLDTDKLAHAMGSNGYVQEVTTDLMQAQNVGVRGVPFFAFNRKYAISGAQPVEAFLETLEKVFAEENSIQ</sequence>
<dbReference type="Proteomes" id="UP001597480">
    <property type="component" value="Unassembled WGS sequence"/>
</dbReference>
<organism evidence="2 3">
    <name type="scientific">Flavobacterium suzhouense</name>
    <dbReference type="NCBI Taxonomy" id="1529638"/>
    <lineage>
        <taxon>Bacteria</taxon>
        <taxon>Pseudomonadati</taxon>
        <taxon>Bacteroidota</taxon>
        <taxon>Flavobacteriia</taxon>
        <taxon>Flavobacteriales</taxon>
        <taxon>Flavobacteriaceae</taxon>
        <taxon>Flavobacterium</taxon>
    </lineage>
</organism>
<dbReference type="InterPro" id="IPR001853">
    <property type="entry name" value="DSBA-like_thioredoxin_dom"/>
</dbReference>
<dbReference type="SUPFAM" id="SSF52833">
    <property type="entry name" value="Thioredoxin-like"/>
    <property type="match status" value="1"/>
</dbReference>
<keyword evidence="3" id="KW-1185">Reference proteome</keyword>
<accession>A0ABW5NNY4</accession>